<keyword evidence="2" id="KW-0808">Transferase</keyword>
<sequence>MFATELRFGIACPPKLECGESARAREASLQSFSRNWLQFRRSWGPVRRISSHTVAASGVAGADQSRVKGEKAETVEAKAEENPAAKHLNNELSNLLYAGSDPVRQIVILTDTVDTRPFQLSWPSPSVIFAVAPGHAQDASLKEMAASVLKIPKSQLVQYIPEDFAADDNEDEGWGEKLLRVGYRGDKPSVWLLEMRNSFSNTHLQKVLPVASSLMMKDSAFIGAIPASSSSEVETREQLRKLFAAHGFLVEFRKFRIPQSSAGKDGKVILDGSVLLTFSTRQLRLSDPQVEYATMQIMAAEEEGDEEGFTDAW</sequence>
<name>A0ABD3GNS1_9MARC</name>
<evidence type="ECO:0000256" key="1">
    <source>
        <dbReference type="ARBA" id="ARBA00022603"/>
    </source>
</evidence>
<proteinExistence type="predicted"/>
<organism evidence="3 4">
    <name type="scientific">Riccia sorocarpa</name>
    <dbReference type="NCBI Taxonomy" id="122646"/>
    <lineage>
        <taxon>Eukaryota</taxon>
        <taxon>Viridiplantae</taxon>
        <taxon>Streptophyta</taxon>
        <taxon>Embryophyta</taxon>
        <taxon>Marchantiophyta</taxon>
        <taxon>Marchantiopsida</taxon>
        <taxon>Marchantiidae</taxon>
        <taxon>Marchantiales</taxon>
        <taxon>Ricciaceae</taxon>
        <taxon>Riccia</taxon>
    </lineage>
</organism>
<keyword evidence="1" id="KW-0489">Methyltransferase</keyword>
<keyword evidence="4" id="KW-1185">Reference proteome</keyword>
<dbReference type="Proteomes" id="UP001633002">
    <property type="component" value="Unassembled WGS sequence"/>
</dbReference>
<dbReference type="AlphaFoldDB" id="A0ABD3GNS1"/>
<evidence type="ECO:0000313" key="3">
    <source>
        <dbReference type="EMBL" id="KAL3680833.1"/>
    </source>
</evidence>
<dbReference type="SUPFAM" id="SSF53335">
    <property type="entry name" value="S-adenosyl-L-methionine-dependent methyltransferases"/>
    <property type="match status" value="1"/>
</dbReference>
<dbReference type="EMBL" id="JBJQOH010000007">
    <property type="protein sequence ID" value="KAL3680833.1"/>
    <property type="molecule type" value="Genomic_DNA"/>
</dbReference>
<reference evidence="3 4" key="1">
    <citation type="submission" date="2024-09" db="EMBL/GenBank/DDBJ databases">
        <title>Chromosome-scale assembly of Riccia sorocarpa.</title>
        <authorList>
            <person name="Paukszto L."/>
        </authorList>
    </citation>
    <scope>NUCLEOTIDE SEQUENCE [LARGE SCALE GENOMIC DNA]</scope>
    <source>
        <strain evidence="3">LP-2024</strain>
        <tissue evidence="3">Aerial parts of the thallus</tissue>
    </source>
</reference>
<dbReference type="GO" id="GO:0008168">
    <property type="term" value="F:methyltransferase activity"/>
    <property type="evidence" value="ECO:0007669"/>
    <property type="project" value="UniProtKB-KW"/>
</dbReference>
<evidence type="ECO:0000313" key="4">
    <source>
        <dbReference type="Proteomes" id="UP001633002"/>
    </source>
</evidence>
<dbReference type="Gene3D" id="3.40.50.150">
    <property type="entry name" value="Vaccinia Virus protein VP39"/>
    <property type="match status" value="1"/>
</dbReference>
<dbReference type="GO" id="GO:0032259">
    <property type="term" value="P:methylation"/>
    <property type="evidence" value="ECO:0007669"/>
    <property type="project" value="UniProtKB-KW"/>
</dbReference>
<dbReference type="PANTHER" id="PTHR43619">
    <property type="entry name" value="S-ADENOSYL-L-METHIONINE-DEPENDENT METHYLTRANSFERASE YKTD-RELATED"/>
    <property type="match status" value="1"/>
</dbReference>
<evidence type="ECO:0000256" key="2">
    <source>
        <dbReference type="ARBA" id="ARBA00022679"/>
    </source>
</evidence>
<gene>
    <name evidence="3" type="ORF">R1sor_023789</name>
</gene>
<dbReference type="Pfam" id="PF04072">
    <property type="entry name" value="LCM"/>
    <property type="match status" value="1"/>
</dbReference>
<dbReference type="InterPro" id="IPR029063">
    <property type="entry name" value="SAM-dependent_MTases_sf"/>
</dbReference>
<accession>A0ABD3GNS1</accession>
<comment type="caution">
    <text evidence="3">The sequence shown here is derived from an EMBL/GenBank/DDBJ whole genome shotgun (WGS) entry which is preliminary data.</text>
</comment>
<dbReference type="InterPro" id="IPR007213">
    <property type="entry name" value="Ppm1/Ppm2/Tcmp"/>
</dbReference>
<protein>
    <submittedName>
        <fullName evidence="3">Uncharacterized protein</fullName>
    </submittedName>
</protein>
<dbReference type="PANTHER" id="PTHR43619:SF2">
    <property type="entry name" value="S-ADENOSYL-L-METHIONINE-DEPENDENT METHYLTRANSFERASES SUPERFAMILY PROTEIN"/>
    <property type="match status" value="1"/>
</dbReference>